<dbReference type="AlphaFoldDB" id="A0A1I6PVK7"/>
<evidence type="ECO:0000313" key="2">
    <source>
        <dbReference type="EMBL" id="SFS44239.1"/>
    </source>
</evidence>
<dbReference type="OrthoDB" id="5198189at2"/>
<dbReference type="Pfam" id="PF07155">
    <property type="entry name" value="ECF-ribofla_trS"/>
    <property type="match status" value="1"/>
</dbReference>
<organism evidence="2 3">
    <name type="scientific">Halolactibacillus miurensis</name>
    <dbReference type="NCBI Taxonomy" id="306541"/>
    <lineage>
        <taxon>Bacteria</taxon>
        <taxon>Bacillati</taxon>
        <taxon>Bacillota</taxon>
        <taxon>Bacilli</taxon>
        <taxon>Bacillales</taxon>
        <taxon>Bacillaceae</taxon>
        <taxon>Halolactibacillus</taxon>
    </lineage>
</organism>
<dbReference type="InterPro" id="IPR009825">
    <property type="entry name" value="ECF_substrate-spec-like"/>
</dbReference>
<evidence type="ECO:0000313" key="3">
    <source>
        <dbReference type="Proteomes" id="UP000199139"/>
    </source>
</evidence>
<dbReference type="STRING" id="306541.SAMN05421668_102231"/>
<dbReference type="GO" id="GO:0016020">
    <property type="term" value="C:membrane"/>
    <property type="evidence" value="ECO:0007669"/>
    <property type="project" value="InterPro"/>
</dbReference>
<dbReference type="Gene3D" id="1.10.1760.20">
    <property type="match status" value="1"/>
</dbReference>
<feature type="transmembrane region" description="Helical" evidence="1">
    <location>
        <begin position="37"/>
        <end position="61"/>
    </location>
</feature>
<reference evidence="2 3" key="1">
    <citation type="submission" date="2016-10" db="EMBL/GenBank/DDBJ databases">
        <authorList>
            <person name="de Groot N.N."/>
        </authorList>
    </citation>
    <scope>NUCLEOTIDE SEQUENCE [LARGE SCALE GENOMIC DNA]</scope>
    <source>
        <strain evidence="2 3">DSM 17074</strain>
    </source>
</reference>
<feature type="transmembrane region" description="Helical" evidence="1">
    <location>
        <begin position="128"/>
        <end position="152"/>
    </location>
</feature>
<proteinExistence type="predicted"/>
<protein>
    <submittedName>
        <fullName evidence="2">Energy-coupling factor transport system substrate-specific component</fullName>
    </submittedName>
</protein>
<keyword evidence="1" id="KW-0812">Transmembrane</keyword>
<feature type="transmembrane region" description="Helical" evidence="1">
    <location>
        <begin position="67"/>
        <end position="89"/>
    </location>
</feature>
<sequence length="171" mass="19457">MNMSTYRLTLIAVLAAMATVGRFFLQHIPNVQPVTAIIILSAFFLGPFSGFLLAFLTTYLTNLALGMGIWTLWQILAWSLIGVIAGLLGKIIKRRVLVYLTVLAFFSGFLFGFFFAVINYIVSGKFLGYYLLGLPFDFYHALSNVLFIILLYRPFSQLFAREFDRVNQRKK</sequence>
<evidence type="ECO:0000256" key="1">
    <source>
        <dbReference type="SAM" id="Phobius"/>
    </source>
</evidence>
<name>A0A1I6PVK7_9BACI</name>
<dbReference type="EMBL" id="FPAI01000002">
    <property type="protein sequence ID" value="SFS44239.1"/>
    <property type="molecule type" value="Genomic_DNA"/>
</dbReference>
<accession>A0A1I6PVK7</accession>
<feature type="transmembrane region" description="Helical" evidence="1">
    <location>
        <begin position="6"/>
        <end position="25"/>
    </location>
</feature>
<gene>
    <name evidence="2" type="ORF">SAMN05421668_102231</name>
</gene>
<dbReference type="Proteomes" id="UP000199139">
    <property type="component" value="Unassembled WGS sequence"/>
</dbReference>
<keyword evidence="1" id="KW-1133">Transmembrane helix</keyword>
<feature type="transmembrane region" description="Helical" evidence="1">
    <location>
        <begin position="96"/>
        <end position="122"/>
    </location>
</feature>
<keyword evidence="1" id="KW-0472">Membrane</keyword>